<feature type="region of interest" description="Disordered" evidence="1">
    <location>
        <begin position="118"/>
        <end position="139"/>
    </location>
</feature>
<dbReference type="EMBL" id="KI660041">
    <property type="protein sequence ID" value="ETN78162.1"/>
    <property type="molecule type" value="Genomic_DNA"/>
</dbReference>
<sequence>MTLEILFLGTCDSRGVDGLGVLVNTHMAVNIDSFEQLTTRIGRLWMRRCGSTSALTIFVVCAPTSSYKEEEVESFFMDLEKFYGEDHAFYKVIIDDFNAKVGPTRTLEELHIGTHSPEWNEKERGSEGCGEGGGVERRERLSEFTMRTKTFHGNS</sequence>
<evidence type="ECO:0000313" key="2">
    <source>
        <dbReference type="EMBL" id="ETN78162.1"/>
    </source>
</evidence>
<dbReference type="Proteomes" id="UP000053676">
    <property type="component" value="Unassembled WGS sequence"/>
</dbReference>
<evidence type="ECO:0000256" key="1">
    <source>
        <dbReference type="SAM" id="MobiDB-lite"/>
    </source>
</evidence>
<evidence type="ECO:0000313" key="3">
    <source>
        <dbReference type="Proteomes" id="UP000053676"/>
    </source>
</evidence>
<dbReference type="KEGG" id="nai:NECAME_10537"/>
<accession>W2TAW8</accession>
<keyword evidence="3" id="KW-1185">Reference proteome</keyword>
<gene>
    <name evidence="2" type="ORF">NECAME_10537</name>
</gene>
<protein>
    <submittedName>
        <fullName evidence="2">Uncharacterized protein</fullName>
    </submittedName>
</protein>
<reference evidence="2" key="1">
    <citation type="submission" date="2013-04" db="EMBL/GenBank/DDBJ databases">
        <title>Draft genome of the hookworm Necator americanus.</title>
        <authorList>
            <person name="Mitreva M."/>
        </authorList>
    </citation>
    <scope>NUCLEOTIDE SEQUENCE</scope>
</reference>
<organism evidence="2 3">
    <name type="scientific">Necator americanus</name>
    <name type="common">Human hookworm</name>
    <dbReference type="NCBI Taxonomy" id="51031"/>
    <lineage>
        <taxon>Eukaryota</taxon>
        <taxon>Metazoa</taxon>
        <taxon>Ecdysozoa</taxon>
        <taxon>Nematoda</taxon>
        <taxon>Chromadorea</taxon>
        <taxon>Rhabditida</taxon>
        <taxon>Rhabditina</taxon>
        <taxon>Rhabditomorpha</taxon>
        <taxon>Strongyloidea</taxon>
        <taxon>Ancylostomatidae</taxon>
        <taxon>Bunostominae</taxon>
        <taxon>Necator</taxon>
    </lineage>
</organism>
<dbReference type="AlphaFoldDB" id="W2TAW8"/>
<name>W2TAW8_NECAM</name>
<dbReference type="OrthoDB" id="5864900at2759"/>
<proteinExistence type="predicted"/>